<evidence type="ECO:0000256" key="1">
    <source>
        <dbReference type="SAM" id="MobiDB-lite"/>
    </source>
</evidence>
<protein>
    <recommendedName>
        <fullName evidence="4">RNA polymerase sigma-70 factor, ECF subfamily</fullName>
    </recommendedName>
</protein>
<dbReference type="SUPFAM" id="SSF54427">
    <property type="entry name" value="NTF2-like"/>
    <property type="match status" value="1"/>
</dbReference>
<organism evidence="2 3">
    <name type="scientific">Streptosporangium album</name>
    <dbReference type="NCBI Taxonomy" id="47479"/>
    <lineage>
        <taxon>Bacteria</taxon>
        <taxon>Bacillati</taxon>
        <taxon>Actinomycetota</taxon>
        <taxon>Actinomycetes</taxon>
        <taxon>Streptosporangiales</taxon>
        <taxon>Streptosporangiaceae</taxon>
        <taxon>Streptosporangium</taxon>
    </lineage>
</organism>
<dbReference type="PANTHER" id="PTHR30173:SF36">
    <property type="entry name" value="ECF RNA POLYMERASE SIGMA FACTOR SIGJ"/>
    <property type="match status" value="1"/>
</dbReference>
<reference evidence="2 3" key="1">
    <citation type="submission" date="2020-08" db="EMBL/GenBank/DDBJ databases">
        <title>Sequencing the genomes of 1000 actinobacteria strains.</title>
        <authorList>
            <person name="Klenk H.-P."/>
        </authorList>
    </citation>
    <scope>NUCLEOTIDE SEQUENCE [LARGE SCALE GENOMIC DNA]</scope>
    <source>
        <strain evidence="2 3">DSM 43023</strain>
    </source>
</reference>
<feature type="compositionally biased region" description="Low complexity" evidence="1">
    <location>
        <begin position="13"/>
        <end position="24"/>
    </location>
</feature>
<accession>A0A7W7RV84</accession>
<dbReference type="PANTHER" id="PTHR30173">
    <property type="entry name" value="SIGMA 19 FACTOR"/>
    <property type="match status" value="1"/>
</dbReference>
<name>A0A7W7RV84_9ACTN</name>
<dbReference type="InterPro" id="IPR032710">
    <property type="entry name" value="NTF2-like_dom_sf"/>
</dbReference>
<evidence type="ECO:0000313" key="3">
    <source>
        <dbReference type="Proteomes" id="UP000534286"/>
    </source>
</evidence>
<keyword evidence="3" id="KW-1185">Reference proteome</keyword>
<dbReference type="GO" id="GO:0016987">
    <property type="term" value="F:sigma factor activity"/>
    <property type="evidence" value="ECO:0007669"/>
    <property type="project" value="TreeGrafter"/>
</dbReference>
<evidence type="ECO:0000313" key="2">
    <source>
        <dbReference type="EMBL" id="MBB4938854.1"/>
    </source>
</evidence>
<gene>
    <name evidence="2" type="ORF">FHR32_003159</name>
</gene>
<dbReference type="RefSeq" id="WP_184754969.1">
    <property type="nucleotide sequence ID" value="NZ_BAABEK010000061.1"/>
</dbReference>
<proteinExistence type="predicted"/>
<sequence length="178" mass="18583">MTAERRRIESGRAARPGSSAATGAEAASVMSLTGGTPRVVIAAETGPAGDRLDAMTKLDQFVASRPRLLGLAYRMLGEAAEADDVVSWADGGGKTTAAQRPVIGRARIMRYLSGLARHPKVTPLEMVIGSVNGEPALIARDAGTPTFVTVLELDGDRIVAVRTALNPDKLAFLAAQSM</sequence>
<feature type="region of interest" description="Disordered" evidence="1">
    <location>
        <begin position="1"/>
        <end position="24"/>
    </location>
</feature>
<dbReference type="EMBL" id="JACHJU010000001">
    <property type="protein sequence ID" value="MBB4938854.1"/>
    <property type="molecule type" value="Genomic_DNA"/>
</dbReference>
<evidence type="ECO:0008006" key="4">
    <source>
        <dbReference type="Google" id="ProtNLM"/>
    </source>
</evidence>
<feature type="compositionally biased region" description="Basic and acidic residues" evidence="1">
    <location>
        <begin position="1"/>
        <end position="12"/>
    </location>
</feature>
<dbReference type="Proteomes" id="UP000534286">
    <property type="component" value="Unassembled WGS sequence"/>
</dbReference>
<dbReference type="InterPro" id="IPR052704">
    <property type="entry name" value="ECF_Sigma-70_Domain"/>
</dbReference>
<dbReference type="AlphaFoldDB" id="A0A7W7RV84"/>
<comment type="caution">
    <text evidence="2">The sequence shown here is derived from an EMBL/GenBank/DDBJ whole genome shotgun (WGS) entry which is preliminary data.</text>
</comment>